<dbReference type="PANTHER" id="PTHR10192:SF5">
    <property type="entry name" value="GEPHYRIN"/>
    <property type="match status" value="1"/>
</dbReference>
<dbReference type="GO" id="GO:0046872">
    <property type="term" value="F:metal ion binding"/>
    <property type="evidence" value="ECO:0007669"/>
    <property type="project" value="UniProtKB-UniRule"/>
</dbReference>
<organism evidence="8 9">
    <name type="scientific">Allorhizobium borbori</name>
    <dbReference type="NCBI Taxonomy" id="485907"/>
    <lineage>
        <taxon>Bacteria</taxon>
        <taxon>Pseudomonadati</taxon>
        <taxon>Pseudomonadota</taxon>
        <taxon>Alphaproteobacteria</taxon>
        <taxon>Hyphomicrobiales</taxon>
        <taxon>Rhizobiaceae</taxon>
        <taxon>Rhizobium/Agrobacterium group</taxon>
        <taxon>Allorhizobium</taxon>
    </lineage>
</organism>
<dbReference type="InterPro" id="IPR038987">
    <property type="entry name" value="MoeA-like"/>
</dbReference>
<reference evidence="8 9" key="1">
    <citation type="submission" date="2020-08" db="EMBL/GenBank/DDBJ databases">
        <title>Genomic Encyclopedia of Type Strains, Phase IV (KMG-IV): sequencing the most valuable type-strain genomes for metagenomic binning, comparative biology and taxonomic classification.</title>
        <authorList>
            <person name="Goeker M."/>
        </authorList>
    </citation>
    <scope>NUCLEOTIDE SEQUENCE [LARGE SCALE GENOMIC DNA]</scope>
    <source>
        <strain evidence="8 9">DSM 26385</strain>
    </source>
</reference>
<dbReference type="SMART" id="SM00852">
    <property type="entry name" value="MoCF_biosynth"/>
    <property type="match status" value="1"/>
</dbReference>
<sequence length="422" mass="43770">MTTPLETCTAGTSGAALSAEAAVERAVAVAGRLTDMECIGLFSAAGRILAVAPVSKIAVPPFNNSAMDGYAINHATLVGQGPWTLPVLGSVVAGAPVTVPLTDTPAAMRILTGARLPENFDTVIMQERCERIGDLLTFSVLPQRGENVRLAGEDVSFASTLLSPGCVLTPERLSLLAGAGAATVSVFRKLRVGVVCTGLELRQPGEDLAPGQIYNSNGVMVQATLSALGWIDLIDFGTADDDRARMRDIFAEAAGACDVLVTTGGVSAGDEDHVAAAFLEMGGMLDVMKVAMRPGKPVKIGRLGDTLFAGLPGNPNAALVALRYILLPALRAMAGIADFGTFWSAVRLDEARGKRRGRTEFAPFRTLNRAADGVPVISILGPGSSANLSALAAAEGFVKLPADLEAVAPNMPLDADYFPRAT</sequence>
<evidence type="ECO:0000313" key="8">
    <source>
        <dbReference type="EMBL" id="MBB4105379.1"/>
    </source>
</evidence>
<dbReference type="GO" id="GO:0005829">
    <property type="term" value="C:cytosol"/>
    <property type="evidence" value="ECO:0007669"/>
    <property type="project" value="TreeGrafter"/>
</dbReference>
<dbReference type="InterPro" id="IPR005110">
    <property type="entry name" value="MoeA_linker/N"/>
</dbReference>
<dbReference type="EMBL" id="JACIDU010000020">
    <property type="protein sequence ID" value="MBB4105379.1"/>
    <property type="molecule type" value="Genomic_DNA"/>
</dbReference>
<keyword evidence="6" id="KW-0460">Magnesium</keyword>
<keyword evidence="4 6" id="KW-0501">Molybdenum cofactor biosynthesis</keyword>
<dbReference type="Gene3D" id="3.40.980.10">
    <property type="entry name" value="MoaB/Mog-like domain"/>
    <property type="match status" value="1"/>
</dbReference>
<evidence type="ECO:0000256" key="2">
    <source>
        <dbReference type="ARBA" id="ARBA00005046"/>
    </source>
</evidence>
<evidence type="ECO:0000256" key="1">
    <source>
        <dbReference type="ARBA" id="ARBA00002901"/>
    </source>
</evidence>
<dbReference type="InterPro" id="IPR036425">
    <property type="entry name" value="MoaB/Mog-like_dom_sf"/>
</dbReference>
<dbReference type="PANTHER" id="PTHR10192">
    <property type="entry name" value="MOLYBDOPTERIN BIOSYNTHESIS PROTEIN"/>
    <property type="match status" value="1"/>
</dbReference>
<keyword evidence="6" id="KW-0479">Metal-binding</keyword>
<comment type="similarity">
    <text evidence="3 6">Belongs to the MoeA family.</text>
</comment>
<evidence type="ECO:0000256" key="6">
    <source>
        <dbReference type="RuleBase" id="RU365090"/>
    </source>
</evidence>
<dbReference type="EC" id="2.10.1.1" evidence="6"/>
<dbReference type="Gene3D" id="2.40.340.10">
    <property type="entry name" value="MoeA, C-terminal, domain IV"/>
    <property type="match status" value="1"/>
</dbReference>
<dbReference type="GO" id="GO:0006777">
    <property type="term" value="P:Mo-molybdopterin cofactor biosynthetic process"/>
    <property type="evidence" value="ECO:0007669"/>
    <property type="project" value="UniProtKB-UniRule"/>
</dbReference>
<dbReference type="Pfam" id="PF00994">
    <property type="entry name" value="MoCF_biosynth"/>
    <property type="match status" value="1"/>
</dbReference>
<dbReference type="SUPFAM" id="SSF63882">
    <property type="entry name" value="MoeA N-terminal region -like"/>
    <property type="match status" value="1"/>
</dbReference>
<dbReference type="RefSeq" id="WP_370686393.1">
    <property type="nucleotide sequence ID" value="NZ_JACIDU010000020.1"/>
</dbReference>
<comment type="cofactor">
    <cofactor evidence="6">
        <name>Mg(2+)</name>
        <dbReference type="ChEBI" id="CHEBI:18420"/>
    </cofactor>
</comment>
<accession>A0A7W6P2F7</accession>
<dbReference type="InterPro" id="IPR036688">
    <property type="entry name" value="MoeA_C_domain_IV_sf"/>
</dbReference>
<evidence type="ECO:0000256" key="3">
    <source>
        <dbReference type="ARBA" id="ARBA00010763"/>
    </source>
</evidence>
<dbReference type="NCBIfam" id="TIGR00177">
    <property type="entry name" value="molyb_syn"/>
    <property type="match status" value="1"/>
</dbReference>
<evidence type="ECO:0000256" key="4">
    <source>
        <dbReference type="ARBA" id="ARBA00023150"/>
    </source>
</evidence>
<dbReference type="Gene3D" id="2.170.190.11">
    <property type="entry name" value="Molybdopterin biosynthesis moea protein, domain 3"/>
    <property type="match status" value="1"/>
</dbReference>
<dbReference type="InterPro" id="IPR036135">
    <property type="entry name" value="MoeA_linker/N_sf"/>
</dbReference>
<comment type="catalytic activity">
    <reaction evidence="5">
        <text>adenylyl-molybdopterin + molybdate = Mo-molybdopterin + AMP + H(+)</text>
        <dbReference type="Rhea" id="RHEA:35047"/>
        <dbReference type="ChEBI" id="CHEBI:15378"/>
        <dbReference type="ChEBI" id="CHEBI:36264"/>
        <dbReference type="ChEBI" id="CHEBI:62727"/>
        <dbReference type="ChEBI" id="CHEBI:71302"/>
        <dbReference type="ChEBI" id="CHEBI:456215"/>
        <dbReference type="EC" id="2.10.1.1"/>
    </reaction>
</comment>
<evidence type="ECO:0000313" key="9">
    <source>
        <dbReference type="Proteomes" id="UP000584824"/>
    </source>
</evidence>
<feature type="domain" description="MoaB/Mog" evidence="7">
    <location>
        <begin position="193"/>
        <end position="332"/>
    </location>
</feature>
<keyword evidence="6 8" id="KW-0808">Transferase</keyword>
<comment type="function">
    <text evidence="1 6">Catalyzes the insertion of molybdate into adenylated molybdopterin with the concomitant release of AMP.</text>
</comment>
<dbReference type="Pfam" id="PF03453">
    <property type="entry name" value="MoeA_N"/>
    <property type="match status" value="1"/>
</dbReference>
<dbReference type="Pfam" id="PF03454">
    <property type="entry name" value="MoeA_C"/>
    <property type="match status" value="1"/>
</dbReference>
<dbReference type="Gene3D" id="3.90.105.10">
    <property type="entry name" value="Molybdopterin biosynthesis moea protein, domain 2"/>
    <property type="match status" value="1"/>
</dbReference>
<dbReference type="Proteomes" id="UP000584824">
    <property type="component" value="Unassembled WGS sequence"/>
</dbReference>
<dbReference type="GO" id="GO:0061599">
    <property type="term" value="F:molybdopterin molybdotransferase activity"/>
    <property type="evidence" value="ECO:0007669"/>
    <property type="project" value="UniProtKB-UniRule"/>
</dbReference>
<keyword evidence="6" id="KW-0500">Molybdenum</keyword>
<dbReference type="InterPro" id="IPR001453">
    <property type="entry name" value="MoaB/Mog_dom"/>
</dbReference>
<comment type="pathway">
    <text evidence="2 6">Cofactor biosynthesis; molybdopterin biosynthesis.</text>
</comment>
<dbReference type="SUPFAM" id="SSF63867">
    <property type="entry name" value="MoeA C-terminal domain-like"/>
    <property type="match status" value="1"/>
</dbReference>
<dbReference type="AlphaFoldDB" id="A0A7W6P2F7"/>
<dbReference type="UniPathway" id="UPA00344"/>
<evidence type="ECO:0000259" key="7">
    <source>
        <dbReference type="SMART" id="SM00852"/>
    </source>
</evidence>
<keyword evidence="9" id="KW-1185">Reference proteome</keyword>
<dbReference type="CDD" id="cd00887">
    <property type="entry name" value="MoeA"/>
    <property type="match status" value="1"/>
</dbReference>
<comment type="caution">
    <text evidence="8">The sequence shown here is derived from an EMBL/GenBank/DDBJ whole genome shotgun (WGS) entry which is preliminary data.</text>
</comment>
<dbReference type="SUPFAM" id="SSF53218">
    <property type="entry name" value="Molybdenum cofactor biosynthesis proteins"/>
    <property type="match status" value="1"/>
</dbReference>
<evidence type="ECO:0000256" key="5">
    <source>
        <dbReference type="ARBA" id="ARBA00047317"/>
    </source>
</evidence>
<name>A0A7W6P2F7_9HYPH</name>
<dbReference type="InterPro" id="IPR005111">
    <property type="entry name" value="MoeA_C_domain_IV"/>
</dbReference>
<gene>
    <name evidence="8" type="ORF">GGQ66_003966</name>
</gene>
<protein>
    <recommendedName>
        <fullName evidence="6">Molybdopterin molybdenumtransferase</fullName>
        <ecNumber evidence="6">2.10.1.1</ecNumber>
    </recommendedName>
</protein>
<proteinExistence type="inferred from homology"/>